<proteinExistence type="predicted"/>
<dbReference type="GeneID" id="18810540"/>
<gene>
    <name evidence="2" type="ORF">SERLADRAFT_374768</name>
</gene>
<dbReference type="EMBL" id="GL945445">
    <property type="protein sequence ID" value="EGO19057.1"/>
    <property type="molecule type" value="Genomic_DNA"/>
</dbReference>
<organism>
    <name type="scientific">Serpula lacrymans var. lacrymans (strain S7.9)</name>
    <name type="common">Dry rot fungus</name>
    <dbReference type="NCBI Taxonomy" id="578457"/>
    <lineage>
        <taxon>Eukaryota</taxon>
        <taxon>Fungi</taxon>
        <taxon>Dikarya</taxon>
        <taxon>Basidiomycota</taxon>
        <taxon>Agaricomycotina</taxon>
        <taxon>Agaricomycetes</taxon>
        <taxon>Agaricomycetidae</taxon>
        <taxon>Boletales</taxon>
        <taxon>Coniophorineae</taxon>
        <taxon>Serpulaceae</taxon>
        <taxon>Serpula</taxon>
    </lineage>
</organism>
<name>F8PCV8_SERL9</name>
<dbReference type="HOGENOM" id="CLU_006344_1_0_1"/>
<dbReference type="RefSeq" id="XP_007324281.1">
    <property type="nucleotide sequence ID" value="XM_007324219.1"/>
</dbReference>
<dbReference type="Pfam" id="PF18759">
    <property type="entry name" value="Plavaka"/>
    <property type="match status" value="2"/>
</dbReference>
<reference evidence="2" key="1">
    <citation type="submission" date="2011-04" db="EMBL/GenBank/DDBJ databases">
        <title>Evolution of plant cell wall degrading machinery underlies the functional diversity of forest fungi.</title>
        <authorList>
            <consortium name="US DOE Joint Genome Institute (JGI-PGF)"/>
            <person name="Eastwood D.C."/>
            <person name="Floudas D."/>
            <person name="Binder M."/>
            <person name="Majcherczyk A."/>
            <person name="Schneider P."/>
            <person name="Aerts A."/>
            <person name="Asiegbu F.O."/>
            <person name="Baker S.E."/>
            <person name="Barry K."/>
            <person name="Bendiksby M."/>
            <person name="Blumentritt M."/>
            <person name="Coutinho P.M."/>
            <person name="Cullen D."/>
            <person name="Cullen D."/>
            <person name="Gathman A."/>
            <person name="Goodell B."/>
            <person name="Henrissat B."/>
            <person name="Ihrmark K."/>
            <person name="Kauserud H."/>
            <person name="Kohler A."/>
            <person name="LaButti K."/>
            <person name="Lapidus A."/>
            <person name="Lavin J.L."/>
            <person name="Lee Y.-H."/>
            <person name="Lindquist E."/>
            <person name="Lilly W."/>
            <person name="Lucas S."/>
            <person name="Morin E."/>
            <person name="Murat C."/>
            <person name="Oguiza J.A."/>
            <person name="Park J."/>
            <person name="Pisabarro A.G."/>
            <person name="Riley R."/>
            <person name="Rosling A."/>
            <person name="Salamov A."/>
            <person name="Schmidt O."/>
            <person name="Schmutz J."/>
            <person name="Skrede I."/>
            <person name="Stenlid J."/>
            <person name="Wiebenga A."/>
            <person name="Xie X."/>
            <person name="Kues U."/>
            <person name="Hibbett D.S."/>
            <person name="Hoffmeister D."/>
            <person name="Hogberg N."/>
            <person name="Martin F."/>
            <person name="Grigoriev I.V."/>
            <person name="Watkinson S.C."/>
        </authorList>
    </citation>
    <scope>NUCLEOTIDE SEQUENCE</scope>
    <source>
        <strain evidence="2">S7.9</strain>
    </source>
</reference>
<dbReference type="OrthoDB" id="3199698at2759"/>
<evidence type="ECO:0000313" key="2">
    <source>
        <dbReference type="EMBL" id="EGO19057.1"/>
    </source>
</evidence>
<evidence type="ECO:0008006" key="3">
    <source>
        <dbReference type="Google" id="ProtNLM"/>
    </source>
</evidence>
<sequence length="795" mass="90080">MVSPSKFPGDIWLNHRTGKPCDENGQCLPPNTPPTIPQRPSRSEWMPYRDCIEFETAELLYTKTQMLAGDINTLTELWRASFIKHGIDDAQIPFSDKDNLYRTIDATPIGGVPWDLFSLSYNGEVPQENAPPWMSQSFDVWYRSPQMIVHNILSNSDFKDNIDYVPYREFCANGKRKYKDFMSGNWAWKEANIIAEDQSTHGSTFVPIILGSDKTTVSVATGQNEYYPIYISIGNVHNSVCQAHQNALALLGFLSIPKISAILQDLKPAMTTPEVVRCADQHFQRVVYGIGPYIADYPEQALLACIVQGWCPRCTAAPNNLDGKAGWRSRLHTEALIKAFDRGILWDQYGLVADITPFTNNFPRVDIHKTLVPDLLHQVIKGTFKDHLLVKTHGRKQADEIMDDIDVQTFQAFLEFCYFVWCDSHDEDTLVLVQDVLSRFHRYHIIFQNVGVRQNGFSLPRQHSLVHYLMLIRIFGSPNGLCSSITESKHIKAVKEPWHCSSRFEALGQMLLVNQRLNKLAAARVDFTDWGMLSDHILNYANTILANHFDDADEESGPVSDVGVVSHVELAKCLQSGYPQRVKQLSAWINQSQLHEMIRQFLFDQLHRSLNDSEGSNVPLSCCPLFNSKIAVHHSAVAFFYAPSNPSGIGGMRRETIQACPSWRGGPSRYDCVFVEHDPTALAMQGLDVVRVHLFFSFVYDGIFYPCALIQWFSHIADHPDELTGLWMVQPDVNEEGYPALKIIHVDCILQAAHLLPIYGDCFMPRELSFSNSLDAFHAYYVNKFIDHHAFGIAS</sequence>
<evidence type="ECO:0000256" key="1">
    <source>
        <dbReference type="SAM" id="MobiDB-lite"/>
    </source>
</evidence>
<dbReference type="Proteomes" id="UP000008064">
    <property type="component" value="Unassembled WGS sequence"/>
</dbReference>
<dbReference type="AlphaFoldDB" id="F8PCV8"/>
<accession>F8PCV8</accession>
<dbReference type="KEGG" id="sla:SERLADRAFT_374768"/>
<protein>
    <recommendedName>
        <fullName evidence="3">CxC2-like cysteine cluster KDZ transposase-associated domain-containing protein</fullName>
    </recommendedName>
</protein>
<feature type="region of interest" description="Disordered" evidence="1">
    <location>
        <begin position="22"/>
        <end position="43"/>
    </location>
</feature>
<dbReference type="InterPro" id="IPR041078">
    <property type="entry name" value="Plavaka"/>
</dbReference>